<keyword evidence="3 6" id="KW-0812">Transmembrane</keyword>
<feature type="transmembrane region" description="Helical" evidence="6">
    <location>
        <begin position="74"/>
        <end position="93"/>
    </location>
</feature>
<organism evidence="8 9">
    <name type="scientific">Diaphorobacter ruginosibacter</name>
    <dbReference type="NCBI Taxonomy" id="1715720"/>
    <lineage>
        <taxon>Bacteria</taxon>
        <taxon>Pseudomonadati</taxon>
        <taxon>Pseudomonadota</taxon>
        <taxon>Betaproteobacteria</taxon>
        <taxon>Burkholderiales</taxon>
        <taxon>Comamonadaceae</taxon>
        <taxon>Diaphorobacter</taxon>
    </lineage>
</organism>
<keyword evidence="2" id="KW-0813">Transport</keyword>
<dbReference type="Pfam" id="PF07690">
    <property type="entry name" value="MFS_1"/>
    <property type="match status" value="1"/>
</dbReference>
<evidence type="ECO:0000256" key="6">
    <source>
        <dbReference type="SAM" id="Phobius"/>
    </source>
</evidence>
<evidence type="ECO:0000256" key="2">
    <source>
        <dbReference type="ARBA" id="ARBA00022448"/>
    </source>
</evidence>
<proteinExistence type="predicted"/>
<gene>
    <name evidence="8" type="primary">tet</name>
    <name evidence="8" type="ORF">H9K76_01625</name>
</gene>
<feature type="transmembrane region" description="Helical" evidence="6">
    <location>
        <begin position="7"/>
        <end position="30"/>
    </location>
</feature>
<dbReference type="InterPro" id="IPR020846">
    <property type="entry name" value="MFS_dom"/>
</dbReference>
<sequence length="406" mass="42958">MRNPLYVLLSVVLIDAIGIALIMPVLPSLLHVLVGSGGDNSFHLGALMAVYALMQFLFAPILGSLSDRWGRRPVLLLSLAGAAVDYLLMAWAPHLAWLYAGRLIAGLLGANMAVASAYITDITPEEQRAARFGQMGAMMGIGFIAGPVLGGLLGEWSLRAPFLFAAVLNGLNFLVGWRVLPDSRERPAGQHPASTPLQLNAFASLHRLHGTPGLLLLVGVFGVVALAGQLPGTIWILYGQDHFGWSTWIAGLSLATYGLCHALAQAFAIGPLVQRLGELRALLVGLFCDALGMLLLAFATQGWMPFALLPLFAAGGLSQPALQSMITRHVDDAHQGELQGTLASIMSLIGVGGPLVATALFSFSRQHWGGMVWAMGAAVYLLALPLLQRYRRSAAAGRGAGTLGDF</sequence>
<feature type="transmembrane region" description="Helical" evidence="6">
    <location>
        <begin position="248"/>
        <end position="269"/>
    </location>
</feature>
<keyword evidence="4 6" id="KW-1133">Transmembrane helix</keyword>
<dbReference type="NCBIfam" id="NF012174">
    <property type="entry name" value="tet_MFS_A_B_C_D"/>
    <property type="match status" value="1"/>
</dbReference>
<feature type="transmembrane region" description="Helical" evidence="6">
    <location>
        <begin position="281"/>
        <end position="299"/>
    </location>
</feature>
<dbReference type="PROSITE" id="PS50850">
    <property type="entry name" value="MFS"/>
    <property type="match status" value="1"/>
</dbReference>
<dbReference type="Proteomes" id="UP000515811">
    <property type="component" value="Chromosome"/>
</dbReference>
<feature type="transmembrane region" description="Helical" evidence="6">
    <location>
        <begin position="214"/>
        <end position="236"/>
    </location>
</feature>
<dbReference type="RefSeq" id="WP_187597872.1">
    <property type="nucleotide sequence ID" value="NZ_CP060714.1"/>
</dbReference>
<dbReference type="GO" id="GO:0022857">
    <property type="term" value="F:transmembrane transporter activity"/>
    <property type="evidence" value="ECO:0007669"/>
    <property type="project" value="InterPro"/>
</dbReference>
<dbReference type="PANTHER" id="PTHR23504:SF15">
    <property type="entry name" value="MAJOR FACILITATOR SUPERFAMILY (MFS) PROFILE DOMAIN-CONTAINING PROTEIN"/>
    <property type="match status" value="1"/>
</dbReference>
<dbReference type="InterPro" id="IPR001958">
    <property type="entry name" value="Tet-R_TetA/multi-R_MdtG-like"/>
</dbReference>
<feature type="transmembrane region" description="Helical" evidence="6">
    <location>
        <begin position="132"/>
        <end position="154"/>
    </location>
</feature>
<evidence type="ECO:0000256" key="4">
    <source>
        <dbReference type="ARBA" id="ARBA00022989"/>
    </source>
</evidence>
<dbReference type="EMBL" id="CP060714">
    <property type="protein sequence ID" value="QNN57624.1"/>
    <property type="molecule type" value="Genomic_DNA"/>
</dbReference>
<dbReference type="InterPro" id="IPR011701">
    <property type="entry name" value="MFS"/>
</dbReference>
<feature type="transmembrane region" description="Helical" evidence="6">
    <location>
        <begin position="368"/>
        <end position="387"/>
    </location>
</feature>
<dbReference type="SUPFAM" id="SSF103473">
    <property type="entry name" value="MFS general substrate transporter"/>
    <property type="match status" value="1"/>
</dbReference>
<dbReference type="Gene3D" id="1.20.1250.20">
    <property type="entry name" value="MFS general substrate transporter like domains"/>
    <property type="match status" value="1"/>
</dbReference>
<reference evidence="8 9" key="1">
    <citation type="submission" date="2020-08" db="EMBL/GenBank/DDBJ databases">
        <title>Genome sequence of Diaphorobacter ruginosibacter DSM 27467T.</title>
        <authorList>
            <person name="Hyun D.-W."/>
            <person name="Bae J.-W."/>
        </authorList>
    </citation>
    <scope>NUCLEOTIDE SEQUENCE [LARGE SCALE GENOMIC DNA]</scope>
    <source>
        <strain evidence="8 9">DSM 27467</strain>
    </source>
</reference>
<evidence type="ECO:0000256" key="5">
    <source>
        <dbReference type="ARBA" id="ARBA00023136"/>
    </source>
</evidence>
<accession>A0A7G9RPU9</accession>
<evidence type="ECO:0000313" key="8">
    <source>
        <dbReference type="EMBL" id="QNN57624.1"/>
    </source>
</evidence>
<comment type="subcellular location">
    <subcellularLocation>
        <location evidence="1">Membrane</location>
        <topology evidence="1">Multi-pass membrane protein</topology>
    </subcellularLocation>
</comment>
<keyword evidence="5 6" id="KW-0472">Membrane</keyword>
<feature type="transmembrane region" description="Helical" evidence="6">
    <location>
        <begin position="160"/>
        <end position="180"/>
    </location>
</feature>
<dbReference type="PANTHER" id="PTHR23504">
    <property type="entry name" value="MAJOR FACILITATOR SUPERFAMILY DOMAIN-CONTAINING PROTEIN 10"/>
    <property type="match status" value="1"/>
</dbReference>
<evidence type="ECO:0000256" key="1">
    <source>
        <dbReference type="ARBA" id="ARBA00004141"/>
    </source>
</evidence>
<protein>
    <submittedName>
        <fullName evidence="8">Tet(A)/Tet(B)/Tet(C) family tetracycline efflux MFS transporter</fullName>
    </submittedName>
</protein>
<dbReference type="AlphaFoldDB" id="A0A7G9RPU9"/>
<evidence type="ECO:0000256" key="3">
    <source>
        <dbReference type="ARBA" id="ARBA00022692"/>
    </source>
</evidence>
<evidence type="ECO:0000259" key="7">
    <source>
        <dbReference type="PROSITE" id="PS50850"/>
    </source>
</evidence>
<evidence type="ECO:0000313" key="9">
    <source>
        <dbReference type="Proteomes" id="UP000515811"/>
    </source>
</evidence>
<feature type="transmembrane region" description="Helical" evidence="6">
    <location>
        <begin position="99"/>
        <end position="120"/>
    </location>
</feature>
<feature type="transmembrane region" description="Helical" evidence="6">
    <location>
        <begin position="42"/>
        <end position="62"/>
    </location>
</feature>
<keyword evidence="9" id="KW-1185">Reference proteome</keyword>
<feature type="transmembrane region" description="Helical" evidence="6">
    <location>
        <begin position="342"/>
        <end position="362"/>
    </location>
</feature>
<dbReference type="KEGG" id="drg:H9K76_01625"/>
<dbReference type="PRINTS" id="PR01035">
    <property type="entry name" value="TCRTETA"/>
</dbReference>
<feature type="domain" description="Major facilitator superfamily (MFS) profile" evidence="7">
    <location>
        <begin position="4"/>
        <end position="395"/>
    </location>
</feature>
<dbReference type="CDD" id="cd17388">
    <property type="entry name" value="MFS_TetA"/>
    <property type="match status" value="1"/>
</dbReference>
<name>A0A7G9RPU9_9BURK</name>
<dbReference type="GO" id="GO:0016020">
    <property type="term" value="C:membrane"/>
    <property type="evidence" value="ECO:0007669"/>
    <property type="project" value="UniProtKB-SubCell"/>
</dbReference>
<dbReference type="InterPro" id="IPR036259">
    <property type="entry name" value="MFS_trans_sf"/>
</dbReference>